<dbReference type="EMBL" id="JAENJH010000006">
    <property type="protein sequence ID" value="MBK1787139.1"/>
    <property type="molecule type" value="Genomic_DNA"/>
</dbReference>
<protein>
    <submittedName>
        <fullName evidence="2">Uncharacterized protein</fullName>
    </submittedName>
</protein>
<gene>
    <name evidence="2" type="ORF">JHE00_22670</name>
</gene>
<organism evidence="2 3">
    <name type="scientific">Prauserella cavernicola</name>
    <dbReference type="NCBI Taxonomy" id="2800127"/>
    <lineage>
        <taxon>Bacteria</taxon>
        <taxon>Bacillati</taxon>
        <taxon>Actinomycetota</taxon>
        <taxon>Actinomycetes</taxon>
        <taxon>Pseudonocardiales</taxon>
        <taxon>Pseudonocardiaceae</taxon>
        <taxon>Prauserella</taxon>
    </lineage>
</organism>
<sequence>MPGSLVIEIVGVAGRPSMTEGDAVGVREPRAGCQSEDCCEHRRRETDGSGSDRHEVFPVSARE</sequence>
<evidence type="ECO:0000313" key="3">
    <source>
        <dbReference type="Proteomes" id="UP000635245"/>
    </source>
</evidence>
<proteinExistence type="predicted"/>
<keyword evidence="3" id="KW-1185">Reference proteome</keyword>
<comment type="caution">
    <text evidence="2">The sequence shown here is derived from an EMBL/GenBank/DDBJ whole genome shotgun (WGS) entry which is preliminary data.</text>
</comment>
<evidence type="ECO:0000256" key="1">
    <source>
        <dbReference type="SAM" id="MobiDB-lite"/>
    </source>
</evidence>
<dbReference type="Proteomes" id="UP000635245">
    <property type="component" value="Unassembled WGS sequence"/>
</dbReference>
<dbReference type="AlphaFoldDB" id="A0A934QXK6"/>
<name>A0A934QXK6_9PSEU</name>
<feature type="region of interest" description="Disordered" evidence="1">
    <location>
        <begin position="40"/>
        <end position="63"/>
    </location>
</feature>
<dbReference type="RefSeq" id="WP_200321454.1">
    <property type="nucleotide sequence ID" value="NZ_JAENJH010000006.1"/>
</dbReference>
<accession>A0A934QXK6</accession>
<reference evidence="2" key="1">
    <citation type="submission" date="2020-12" db="EMBL/GenBank/DDBJ databases">
        <title>Prauserella sp. ASG 168, a novel actinomycete isolated from cave rock.</title>
        <authorList>
            <person name="Suriyachadkun C."/>
        </authorList>
    </citation>
    <scope>NUCLEOTIDE SEQUENCE</scope>
    <source>
        <strain evidence="2">ASG 168</strain>
    </source>
</reference>
<evidence type="ECO:0000313" key="2">
    <source>
        <dbReference type="EMBL" id="MBK1787139.1"/>
    </source>
</evidence>